<evidence type="ECO:0000256" key="1">
    <source>
        <dbReference type="SAM" id="Phobius"/>
    </source>
</evidence>
<sequence length="59" mass="6821">MILQYGRSDSLLLSAPLDPLKVCVVVILSFFFFKISHSSRKRTGELRTLKYQGHTIFYV</sequence>
<organism evidence="2">
    <name type="scientific">Arundo donax</name>
    <name type="common">Giant reed</name>
    <name type="synonym">Donax arundinaceus</name>
    <dbReference type="NCBI Taxonomy" id="35708"/>
    <lineage>
        <taxon>Eukaryota</taxon>
        <taxon>Viridiplantae</taxon>
        <taxon>Streptophyta</taxon>
        <taxon>Embryophyta</taxon>
        <taxon>Tracheophyta</taxon>
        <taxon>Spermatophyta</taxon>
        <taxon>Magnoliopsida</taxon>
        <taxon>Liliopsida</taxon>
        <taxon>Poales</taxon>
        <taxon>Poaceae</taxon>
        <taxon>PACMAD clade</taxon>
        <taxon>Arundinoideae</taxon>
        <taxon>Arundineae</taxon>
        <taxon>Arundo</taxon>
    </lineage>
</organism>
<proteinExistence type="predicted"/>
<protein>
    <submittedName>
        <fullName evidence="2">Uncharacterized protein</fullName>
    </submittedName>
</protein>
<reference evidence="2" key="1">
    <citation type="submission" date="2014-09" db="EMBL/GenBank/DDBJ databases">
        <authorList>
            <person name="Magalhaes I.L.F."/>
            <person name="Oliveira U."/>
            <person name="Santos F.R."/>
            <person name="Vidigal T.H.D.A."/>
            <person name="Brescovit A.D."/>
            <person name="Santos A.J."/>
        </authorList>
    </citation>
    <scope>NUCLEOTIDE SEQUENCE</scope>
    <source>
        <tissue evidence="2">Shoot tissue taken approximately 20 cm above the soil surface</tissue>
    </source>
</reference>
<dbReference type="AlphaFoldDB" id="A0A0A9HLD3"/>
<keyword evidence="1" id="KW-0472">Membrane</keyword>
<dbReference type="EMBL" id="GBRH01164188">
    <property type="protein sequence ID" value="JAE33708.1"/>
    <property type="molecule type" value="Transcribed_RNA"/>
</dbReference>
<evidence type="ECO:0000313" key="2">
    <source>
        <dbReference type="EMBL" id="JAE33708.1"/>
    </source>
</evidence>
<feature type="transmembrane region" description="Helical" evidence="1">
    <location>
        <begin position="12"/>
        <end position="33"/>
    </location>
</feature>
<keyword evidence="1" id="KW-1133">Transmembrane helix</keyword>
<accession>A0A0A9HLD3</accession>
<reference evidence="2" key="2">
    <citation type="journal article" date="2015" name="Data Brief">
        <title>Shoot transcriptome of the giant reed, Arundo donax.</title>
        <authorList>
            <person name="Barrero R.A."/>
            <person name="Guerrero F.D."/>
            <person name="Moolhuijzen P."/>
            <person name="Goolsby J.A."/>
            <person name="Tidwell J."/>
            <person name="Bellgard S.E."/>
            <person name="Bellgard M.I."/>
        </authorList>
    </citation>
    <scope>NUCLEOTIDE SEQUENCE</scope>
    <source>
        <tissue evidence="2">Shoot tissue taken approximately 20 cm above the soil surface</tissue>
    </source>
</reference>
<keyword evidence="1" id="KW-0812">Transmembrane</keyword>
<name>A0A0A9HLD3_ARUDO</name>